<proteinExistence type="inferred from homology"/>
<keyword evidence="4" id="KW-0720">Serine protease</keyword>
<evidence type="ECO:0000256" key="2">
    <source>
        <dbReference type="ARBA" id="ARBA00022670"/>
    </source>
</evidence>
<comment type="caution">
    <text evidence="7">The sequence shown here is derived from an EMBL/GenBank/DDBJ whole genome shotgun (WGS) entry which is preliminary data.</text>
</comment>
<evidence type="ECO:0000313" key="8">
    <source>
        <dbReference type="Proteomes" id="UP000050430"/>
    </source>
</evidence>
<dbReference type="RefSeq" id="WP_062420464.1">
    <property type="nucleotide sequence ID" value="NZ_BBYA01000002.1"/>
</dbReference>
<dbReference type="InterPro" id="IPR047272">
    <property type="entry name" value="S49_SppA_C"/>
</dbReference>
<sequence>MTIEQQEIKHSPWSLSQVSLWILIPLVLGILISLLIPRPAVGVIYLSDAIYYYSAHDIIQQLTAARNSAEIRAVVIVMNSPGGTVTDTESVYREIIALKQQKPVVTVIEGMAASGGYYAASATDYIFAKASSEIGNIGVIGTQPDKPAVYEDIYSTGPYKIWGMPRDSFSRELEMLKQGFLQAVKLGRGDRLKLSDETILRGEIYSGGDALRAGLIDALGSQSEAEAKAAQMAGIRHYTVKDMFDVAGLKETVVAPMGFFRKDSDGNISSYPAKAGLYLLYIPGLGDNQ</sequence>
<dbReference type="PRINTS" id="PR00127">
    <property type="entry name" value="CLPPROTEASEP"/>
</dbReference>
<evidence type="ECO:0000256" key="3">
    <source>
        <dbReference type="ARBA" id="ARBA00022801"/>
    </source>
</evidence>
<dbReference type="PANTHER" id="PTHR42987">
    <property type="entry name" value="PEPTIDASE S49"/>
    <property type="match status" value="1"/>
</dbReference>
<organism evidence="7 8">
    <name type="scientific">Leptolinea tardivitalis</name>
    <dbReference type="NCBI Taxonomy" id="229920"/>
    <lineage>
        <taxon>Bacteria</taxon>
        <taxon>Bacillati</taxon>
        <taxon>Chloroflexota</taxon>
        <taxon>Anaerolineae</taxon>
        <taxon>Anaerolineales</taxon>
        <taxon>Anaerolineaceae</taxon>
        <taxon>Leptolinea</taxon>
    </lineage>
</organism>
<dbReference type="SUPFAM" id="SSF52096">
    <property type="entry name" value="ClpP/crotonase"/>
    <property type="match status" value="1"/>
</dbReference>
<dbReference type="AlphaFoldDB" id="A0A0P6WS84"/>
<keyword evidence="8" id="KW-1185">Reference proteome</keyword>
<gene>
    <name evidence="7" type="ORF">ADM99_10310</name>
</gene>
<protein>
    <recommendedName>
        <fullName evidence="6">Peptidase S49 domain-containing protein</fullName>
    </recommendedName>
</protein>
<keyword evidence="5" id="KW-1133">Transmembrane helix</keyword>
<evidence type="ECO:0000256" key="1">
    <source>
        <dbReference type="ARBA" id="ARBA00008683"/>
    </source>
</evidence>
<evidence type="ECO:0000256" key="5">
    <source>
        <dbReference type="SAM" id="Phobius"/>
    </source>
</evidence>
<dbReference type="EMBL" id="LGCK01000010">
    <property type="protein sequence ID" value="KPL71813.1"/>
    <property type="molecule type" value="Genomic_DNA"/>
</dbReference>
<feature type="transmembrane region" description="Helical" evidence="5">
    <location>
        <begin position="18"/>
        <end position="36"/>
    </location>
</feature>
<dbReference type="PANTHER" id="PTHR42987:SF4">
    <property type="entry name" value="PROTEASE SOHB-RELATED"/>
    <property type="match status" value="1"/>
</dbReference>
<dbReference type="Pfam" id="PF01343">
    <property type="entry name" value="Peptidase_S49"/>
    <property type="match status" value="1"/>
</dbReference>
<dbReference type="Proteomes" id="UP000050430">
    <property type="component" value="Unassembled WGS sequence"/>
</dbReference>
<dbReference type="CDD" id="cd07023">
    <property type="entry name" value="S49_Sppa_N_C"/>
    <property type="match status" value="1"/>
</dbReference>
<reference evidence="7 8" key="1">
    <citation type="submission" date="2015-07" db="EMBL/GenBank/DDBJ databases">
        <title>Genome sequence of Leptolinea tardivitalis DSM 16556.</title>
        <authorList>
            <person name="Hemp J."/>
            <person name="Ward L.M."/>
            <person name="Pace L.A."/>
            <person name="Fischer W.W."/>
        </authorList>
    </citation>
    <scope>NUCLEOTIDE SEQUENCE [LARGE SCALE GENOMIC DNA]</scope>
    <source>
        <strain evidence="7 8">YMTK-2</strain>
    </source>
</reference>
<dbReference type="InterPro" id="IPR029045">
    <property type="entry name" value="ClpP/crotonase-like_dom_sf"/>
</dbReference>
<keyword evidence="2" id="KW-0645">Protease</keyword>
<dbReference type="GO" id="GO:0006508">
    <property type="term" value="P:proteolysis"/>
    <property type="evidence" value="ECO:0007669"/>
    <property type="project" value="UniProtKB-KW"/>
</dbReference>
<dbReference type="STRING" id="229920.ADM99_10310"/>
<evidence type="ECO:0000259" key="6">
    <source>
        <dbReference type="Pfam" id="PF01343"/>
    </source>
</evidence>
<evidence type="ECO:0000313" key="7">
    <source>
        <dbReference type="EMBL" id="KPL71813.1"/>
    </source>
</evidence>
<name>A0A0P6WS84_9CHLR</name>
<dbReference type="GO" id="GO:0004176">
    <property type="term" value="F:ATP-dependent peptidase activity"/>
    <property type="evidence" value="ECO:0007669"/>
    <property type="project" value="InterPro"/>
</dbReference>
<accession>A0A0P6WS84</accession>
<evidence type="ECO:0000256" key="4">
    <source>
        <dbReference type="ARBA" id="ARBA00022825"/>
    </source>
</evidence>
<keyword evidence="3" id="KW-0378">Hydrolase</keyword>
<dbReference type="GO" id="GO:0004252">
    <property type="term" value="F:serine-type endopeptidase activity"/>
    <property type="evidence" value="ECO:0007669"/>
    <property type="project" value="InterPro"/>
</dbReference>
<dbReference type="InterPro" id="IPR001907">
    <property type="entry name" value="ClpP"/>
</dbReference>
<feature type="domain" description="Peptidase S49" evidence="6">
    <location>
        <begin position="98"/>
        <end position="235"/>
    </location>
</feature>
<dbReference type="Gene3D" id="3.90.226.10">
    <property type="entry name" value="2-enoyl-CoA Hydratase, Chain A, domain 1"/>
    <property type="match status" value="1"/>
</dbReference>
<keyword evidence="5" id="KW-0472">Membrane</keyword>
<comment type="similarity">
    <text evidence="1">Belongs to the peptidase S49 family.</text>
</comment>
<dbReference type="InterPro" id="IPR002142">
    <property type="entry name" value="Peptidase_S49"/>
</dbReference>
<dbReference type="OrthoDB" id="161875at2"/>
<keyword evidence="5" id="KW-0812">Transmembrane</keyword>